<evidence type="ECO:0000256" key="1">
    <source>
        <dbReference type="SAM" id="Coils"/>
    </source>
</evidence>
<evidence type="ECO:0000313" key="2">
    <source>
        <dbReference type="EMBL" id="HIX81946.1"/>
    </source>
</evidence>
<reference evidence="2" key="2">
    <citation type="submission" date="2021-04" db="EMBL/GenBank/DDBJ databases">
        <authorList>
            <person name="Gilroy R."/>
        </authorList>
    </citation>
    <scope>NUCLEOTIDE SEQUENCE</scope>
    <source>
        <strain evidence="2">ChiGjej1B1-14440</strain>
    </source>
</reference>
<sequence length="236" mass="28269">MTKINEFGLYKNIISRRNIIGLKSGPYDDQTQGWWLPFYDEKRNLHLVDTYHINVFSNRNNEFLKNFIEENIKKKDNSWIINKSNFDYYYGGSIKVSEAIMPYFECVCDLRDFEISNVKPDDYLEQDVVTNVQLYFEHGYPHGVTLLRKGAKKDINRVARNYMYNLLDNADHWAIYDSEIDKLTEYRVDALIDKDLSDEIYITINYLKKIQELSNLKKQAREQYLQEIRKIRRSNQ</sequence>
<keyword evidence="1" id="KW-0175">Coiled coil</keyword>
<dbReference type="AlphaFoldDB" id="A0A9D1XMI5"/>
<gene>
    <name evidence="2" type="ORF">H9980_08260</name>
</gene>
<reference evidence="2" key="1">
    <citation type="journal article" date="2021" name="PeerJ">
        <title>Extensive microbial diversity within the chicken gut microbiome revealed by metagenomics and culture.</title>
        <authorList>
            <person name="Gilroy R."/>
            <person name="Ravi A."/>
            <person name="Getino M."/>
            <person name="Pursley I."/>
            <person name="Horton D.L."/>
            <person name="Alikhan N.F."/>
            <person name="Baker D."/>
            <person name="Gharbi K."/>
            <person name="Hall N."/>
            <person name="Watson M."/>
            <person name="Adriaenssens E.M."/>
            <person name="Foster-Nyarko E."/>
            <person name="Jarju S."/>
            <person name="Secka A."/>
            <person name="Antonio M."/>
            <person name="Oren A."/>
            <person name="Chaudhuri R.R."/>
            <person name="La Ragione R."/>
            <person name="Hildebrand F."/>
            <person name="Pallen M.J."/>
        </authorList>
    </citation>
    <scope>NUCLEOTIDE SEQUENCE</scope>
    <source>
        <strain evidence="2">ChiGjej1B1-14440</strain>
    </source>
</reference>
<organism evidence="2 3">
    <name type="scientific">Candidatus Erysipelatoclostridium merdavium</name>
    <dbReference type="NCBI Taxonomy" id="2838566"/>
    <lineage>
        <taxon>Bacteria</taxon>
        <taxon>Bacillati</taxon>
        <taxon>Bacillota</taxon>
        <taxon>Erysipelotrichia</taxon>
        <taxon>Erysipelotrichales</taxon>
        <taxon>Erysipelotrichales incertae sedis</taxon>
    </lineage>
</organism>
<feature type="coiled-coil region" evidence="1">
    <location>
        <begin position="203"/>
        <end position="230"/>
    </location>
</feature>
<comment type="caution">
    <text evidence="2">The sequence shown here is derived from an EMBL/GenBank/DDBJ whole genome shotgun (WGS) entry which is preliminary data.</text>
</comment>
<dbReference type="Proteomes" id="UP000886724">
    <property type="component" value="Unassembled WGS sequence"/>
</dbReference>
<accession>A0A9D1XMI5</accession>
<evidence type="ECO:0000313" key="3">
    <source>
        <dbReference type="Proteomes" id="UP000886724"/>
    </source>
</evidence>
<proteinExistence type="predicted"/>
<protein>
    <submittedName>
        <fullName evidence="2">Uncharacterized protein</fullName>
    </submittedName>
</protein>
<name>A0A9D1XMI5_9FIRM</name>
<dbReference type="EMBL" id="DXET01000181">
    <property type="protein sequence ID" value="HIX81946.1"/>
    <property type="molecule type" value="Genomic_DNA"/>
</dbReference>